<feature type="domain" description="Histidine kinase/HSP90-like ATPase" evidence="3">
    <location>
        <begin position="212"/>
        <end position="330"/>
    </location>
</feature>
<dbReference type="Pfam" id="PF13581">
    <property type="entry name" value="HATPase_c_2"/>
    <property type="match status" value="1"/>
</dbReference>
<dbReference type="InterPro" id="IPR025847">
    <property type="entry name" value="MEDS_domain"/>
</dbReference>
<dbReference type="CDD" id="cd16936">
    <property type="entry name" value="HATPase_RsbW-like"/>
    <property type="match status" value="1"/>
</dbReference>
<dbReference type="InterPro" id="IPR047718">
    <property type="entry name" value="RsbA-like_anti_sig"/>
</dbReference>
<keyword evidence="1" id="KW-0723">Serine/threonine-protein kinase</keyword>
<dbReference type="InterPro" id="IPR050267">
    <property type="entry name" value="Anti-sigma-factor_SerPK"/>
</dbReference>
<dbReference type="Gene3D" id="3.30.565.10">
    <property type="entry name" value="Histidine kinase-like ATPase, C-terminal domain"/>
    <property type="match status" value="1"/>
</dbReference>
<evidence type="ECO:0000256" key="2">
    <source>
        <dbReference type="SAM" id="MobiDB-lite"/>
    </source>
</evidence>
<dbReference type="Pfam" id="PF14417">
    <property type="entry name" value="MEDS"/>
    <property type="match status" value="1"/>
</dbReference>
<accession>A0ABP9EEQ8</accession>
<dbReference type="SUPFAM" id="SSF55874">
    <property type="entry name" value="ATPase domain of HSP90 chaperone/DNA topoisomerase II/histidine kinase"/>
    <property type="match status" value="1"/>
</dbReference>
<gene>
    <name evidence="5" type="ORF">GCM10023203_28780</name>
</gene>
<evidence type="ECO:0000259" key="4">
    <source>
        <dbReference type="Pfam" id="PF14417"/>
    </source>
</evidence>
<evidence type="ECO:0000256" key="1">
    <source>
        <dbReference type="ARBA" id="ARBA00022527"/>
    </source>
</evidence>
<evidence type="ECO:0000313" key="6">
    <source>
        <dbReference type="Proteomes" id="UP001500457"/>
    </source>
</evidence>
<reference evidence="6" key="1">
    <citation type="journal article" date="2019" name="Int. J. Syst. Evol. Microbiol.">
        <title>The Global Catalogue of Microorganisms (GCM) 10K type strain sequencing project: providing services to taxonomists for standard genome sequencing and annotation.</title>
        <authorList>
            <consortium name="The Broad Institute Genomics Platform"/>
            <consortium name="The Broad Institute Genome Sequencing Center for Infectious Disease"/>
            <person name="Wu L."/>
            <person name="Ma J."/>
        </authorList>
    </citation>
    <scope>NUCLEOTIDE SEQUENCE [LARGE SCALE GENOMIC DNA]</scope>
    <source>
        <strain evidence="6">JCM 17983</strain>
    </source>
</reference>
<dbReference type="PANTHER" id="PTHR35526">
    <property type="entry name" value="ANTI-SIGMA-F FACTOR RSBW-RELATED"/>
    <property type="match status" value="1"/>
</dbReference>
<dbReference type="InterPro" id="IPR036890">
    <property type="entry name" value="HATPase_C_sf"/>
</dbReference>
<organism evidence="5 6">
    <name type="scientific">Actinomycetospora straminea</name>
    <dbReference type="NCBI Taxonomy" id="663607"/>
    <lineage>
        <taxon>Bacteria</taxon>
        <taxon>Bacillati</taxon>
        <taxon>Actinomycetota</taxon>
        <taxon>Actinomycetes</taxon>
        <taxon>Pseudonocardiales</taxon>
        <taxon>Pseudonocardiaceae</taxon>
        <taxon>Actinomycetospora</taxon>
    </lineage>
</organism>
<protein>
    <submittedName>
        <fullName evidence="5">Sensor histidine kinase</fullName>
    </submittedName>
</protein>
<proteinExistence type="predicted"/>
<dbReference type="NCBIfam" id="NF041045">
    <property type="entry name" value="RsbA_anti_sig"/>
    <property type="match status" value="1"/>
</dbReference>
<keyword evidence="5" id="KW-0418">Kinase</keyword>
<evidence type="ECO:0000313" key="5">
    <source>
        <dbReference type="EMBL" id="GAA4876727.1"/>
    </source>
</evidence>
<feature type="domain" description="MEDS" evidence="4">
    <location>
        <begin position="20"/>
        <end position="164"/>
    </location>
</feature>
<dbReference type="Proteomes" id="UP001500457">
    <property type="component" value="Unassembled WGS sequence"/>
</dbReference>
<sequence length="356" mass="37623">MDAGHAHAPSHDGGGDTLVHPALFYADDEAYVAGTVPFLREGLECDEPVMMAAPPSRLALVRDALGPLASRVVLHDMTQAGRNPGRIIAGVLRAFADEHAAQGRVRIIGEPIWAGRTPQEYAAAVQHEALINVALADRPVTVLCPYDTTALAPAVIADAERTHPVLVEHGHTAASGRYVDPTEFAQGVAGPLAEPTELGETLVFSAPTGPWAVRTAVAEHALRAGLDEDRAADLALAAYEVAVNTVVHTGRPGLLALWTRHAGAPGWEGAEPAAVVCEVQDSGWIADPLVGRHRVGPAEGRGYGLRLAHQLCDLVQVHSDPRDGTTVRLTVHLPTNELVPASQHPVRRPPRSLAES</sequence>
<dbReference type="RefSeq" id="WP_274234161.1">
    <property type="nucleotide sequence ID" value="NZ_BAABHQ010000007.1"/>
</dbReference>
<evidence type="ECO:0000259" key="3">
    <source>
        <dbReference type="Pfam" id="PF13581"/>
    </source>
</evidence>
<comment type="caution">
    <text evidence="5">The sequence shown here is derived from an EMBL/GenBank/DDBJ whole genome shotgun (WGS) entry which is preliminary data.</text>
</comment>
<name>A0ABP9EEQ8_9PSEU</name>
<dbReference type="GO" id="GO:0016301">
    <property type="term" value="F:kinase activity"/>
    <property type="evidence" value="ECO:0007669"/>
    <property type="project" value="UniProtKB-KW"/>
</dbReference>
<dbReference type="EMBL" id="BAABHQ010000007">
    <property type="protein sequence ID" value="GAA4876727.1"/>
    <property type="molecule type" value="Genomic_DNA"/>
</dbReference>
<keyword evidence="6" id="KW-1185">Reference proteome</keyword>
<dbReference type="PANTHER" id="PTHR35526:SF3">
    <property type="entry name" value="ANTI-SIGMA-F FACTOR RSBW"/>
    <property type="match status" value="1"/>
</dbReference>
<keyword evidence="5" id="KW-0808">Transferase</keyword>
<feature type="region of interest" description="Disordered" evidence="2">
    <location>
        <begin position="336"/>
        <end position="356"/>
    </location>
</feature>
<dbReference type="InterPro" id="IPR003594">
    <property type="entry name" value="HATPase_dom"/>
</dbReference>